<proteinExistence type="predicted"/>
<accession>A0A6M5YE97</accession>
<evidence type="ECO:0008006" key="4">
    <source>
        <dbReference type="Google" id="ProtNLM"/>
    </source>
</evidence>
<evidence type="ECO:0000313" key="2">
    <source>
        <dbReference type="EMBL" id="QJW91613.1"/>
    </source>
</evidence>
<keyword evidence="3" id="KW-1185">Reference proteome</keyword>
<dbReference type="InterPro" id="IPR036457">
    <property type="entry name" value="PPM-type-like_dom_sf"/>
</dbReference>
<dbReference type="RefSeq" id="WP_171741460.1">
    <property type="nucleotide sequence ID" value="NZ_CP053435.1"/>
</dbReference>
<dbReference type="KEGG" id="stae:HNV11_20630"/>
<gene>
    <name evidence="2" type="ORF">HNV11_20630</name>
</gene>
<dbReference type="Proteomes" id="UP000502756">
    <property type="component" value="Chromosome"/>
</dbReference>
<protein>
    <recommendedName>
        <fullName evidence="4">Serine/threonine protein phosphatase</fullName>
    </recommendedName>
</protein>
<reference evidence="2 3" key="1">
    <citation type="submission" date="2020-05" db="EMBL/GenBank/DDBJ databases">
        <title>Genome sequencing of Spirosoma sp. TS118.</title>
        <authorList>
            <person name="Lee J.-H."/>
            <person name="Jeong S."/>
            <person name="Zhao L."/>
            <person name="Jung J.-H."/>
            <person name="Kim M.-K."/>
            <person name="Lim S."/>
        </authorList>
    </citation>
    <scope>NUCLEOTIDE SEQUENCE [LARGE SCALE GENOMIC DNA]</scope>
    <source>
        <strain evidence="2 3">TS118</strain>
    </source>
</reference>
<dbReference type="SUPFAM" id="SSF81606">
    <property type="entry name" value="PP2C-like"/>
    <property type="match status" value="1"/>
</dbReference>
<dbReference type="Gene3D" id="3.60.40.10">
    <property type="entry name" value="PPM-type phosphatase domain"/>
    <property type="match status" value="1"/>
</dbReference>
<dbReference type="EMBL" id="CP053435">
    <property type="protein sequence ID" value="QJW91613.1"/>
    <property type="molecule type" value="Genomic_DNA"/>
</dbReference>
<feature type="region of interest" description="Disordered" evidence="1">
    <location>
        <begin position="1"/>
        <end position="23"/>
    </location>
</feature>
<organism evidence="2 3">
    <name type="scientific">Spirosoma taeanense</name>
    <dbReference type="NCBI Taxonomy" id="2735870"/>
    <lineage>
        <taxon>Bacteria</taxon>
        <taxon>Pseudomonadati</taxon>
        <taxon>Bacteroidota</taxon>
        <taxon>Cytophagia</taxon>
        <taxon>Cytophagales</taxon>
        <taxon>Cytophagaceae</taxon>
        <taxon>Spirosoma</taxon>
    </lineage>
</organism>
<name>A0A6M5YE97_9BACT</name>
<dbReference type="AlphaFoldDB" id="A0A6M5YE97"/>
<evidence type="ECO:0000256" key="1">
    <source>
        <dbReference type="SAM" id="MobiDB-lite"/>
    </source>
</evidence>
<evidence type="ECO:0000313" key="3">
    <source>
        <dbReference type="Proteomes" id="UP000502756"/>
    </source>
</evidence>
<sequence length="271" mass="30442">MRSRQQSVGKEAPAYSDNEDASRTDDGAGIWAVADGAGGTGIYAGEWAQYLVRNVSKEPFRDLDQLARWLDNHWERFFNQYQPRTQGDYLIGYKFMHEGSGATLVTLHKQDEQMYWSVYGDAVALCFQPLTGELKASNPDPRQFESAPYLLNWLTPPQSKGFRANAWTHKPGQQYALLSDALGQYVLLAYAVLQGNRDSVRDLAQQPTALGSLAQGHLAHWCEKGSQFYELVWEPLRTALTSADAFKQYTEQLQAGQLLGADDYTAIFIED</sequence>